<evidence type="ECO:0000313" key="2">
    <source>
        <dbReference type="Proteomes" id="UP000268014"/>
    </source>
</evidence>
<evidence type="ECO:0000313" key="1">
    <source>
        <dbReference type="EMBL" id="VDO21900.1"/>
    </source>
</evidence>
<dbReference type="SUPFAM" id="SSF56112">
    <property type="entry name" value="Protein kinase-like (PK-like)"/>
    <property type="match status" value="1"/>
</dbReference>
<dbReference type="WBParaSite" id="HPLM_0000389101-mRNA-1">
    <property type="protein sequence ID" value="HPLM_0000389101-mRNA-1"/>
    <property type="gene ID" value="HPLM_0000389101"/>
</dbReference>
<name>A0A0N4W2E6_HAEPC</name>
<keyword evidence="2" id="KW-1185">Reference proteome</keyword>
<dbReference type="Proteomes" id="UP000268014">
    <property type="component" value="Unassembled WGS sequence"/>
</dbReference>
<dbReference type="Gene3D" id="3.30.200.20">
    <property type="entry name" value="Phosphorylase Kinase, domain 1"/>
    <property type="match status" value="1"/>
</dbReference>
<dbReference type="EMBL" id="UZAF01016155">
    <property type="protein sequence ID" value="VDO21900.1"/>
    <property type="molecule type" value="Genomic_DNA"/>
</dbReference>
<reference evidence="3" key="1">
    <citation type="submission" date="2017-02" db="UniProtKB">
        <authorList>
            <consortium name="WormBaseParasite"/>
        </authorList>
    </citation>
    <scope>IDENTIFICATION</scope>
</reference>
<proteinExistence type="predicted"/>
<organism evidence="3">
    <name type="scientific">Haemonchus placei</name>
    <name type="common">Barber's pole worm</name>
    <dbReference type="NCBI Taxonomy" id="6290"/>
    <lineage>
        <taxon>Eukaryota</taxon>
        <taxon>Metazoa</taxon>
        <taxon>Ecdysozoa</taxon>
        <taxon>Nematoda</taxon>
        <taxon>Chromadorea</taxon>
        <taxon>Rhabditida</taxon>
        <taxon>Rhabditina</taxon>
        <taxon>Rhabditomorpha</taxon>
        <taxon>Strongyloidea</taxon>
        <taxon>Trichostrongylidae</taxon>
        <taxon>Haemonchus</taxon>
    </lineage>
</organism>
<evidence type="ECO:0000313" key="3">
    <source>
        <dbReference type="WBParaSite" id="HPLM_0000389101-mRNA-1"/>
    </source>
</evidence>
<dbReference type="InterPro" id="IPR011009">
    <property type="entry name" value="Kinase-like_dom_sf"/>
</dbReference>
<dbReference type="OrthoDB" id="5979581at2759"/>
<dbReference type="STRING" id="6290.A0A0N4W2E6"/>
<dbReference type="AlphaFoldDB" id="A0A0N4W2E6"/>
<gene>
    <name evidence="1" type="ORF">HPLM_LOCUS3883</name>
</gene>
<reference evidence="1 2" key="2">
    <citation type="submission" date="2018-11" db="EMBL/GenBank/DDBJ databases">
        <authorList>
            <consortium name="Pathogen Informatics"/>
        </authorList>
    </citation>
    <scope>NUCLEOTIDE SEQUENCE [LARGE SCALE GENOMIC DNA]</scope>
    <source>
        <strain evidence="1 2">MHpl1</strain>
    </source>
</reference>
<sequence>MSDEEDNPAAKFPRGKRFGEWVIIKKFDEGGFGQVYKVESTKQKGKVAALKAEPNSIEGGSTIKLEVPNYFYELYPSNLQWKTSKRELLGKDIL</sequence>
<protein>
    <submittedName>
        <fullName evidence="3">Protein kinase domain-containing protein</fullName>
    </submittedName>
</protein>
<accession>A0A0N4W2E6</accession>